<organism evidence="1 2">
    <name type="scientific">Chelonia mydas</name>
    <name type="common">Green sea-turtle</name>
    <name type="synonym">Chelonia agassizi</name>
    <dbReference type="NCBI Taxonomy" id="8469"/>
    <lineage>
        <taxon>Eukaryota</taxon>
        <taxon>Metazoa</taxon>
        <taxon>Chordata</taxon>
        <taxon>Craniata</taxon>
        <taxon>Vertebrata</taxon>
        <taxon>Euteleostomi</taxon>
        <taxon>Archelosauria</taxon>
        <taxon>Testudinata</taxon>
        <taxon>Testudines</taxon>
        <taxon>Cryptodira</taxon>
        <taxon>Durocryptodira</taxon>
        <taxon>Americhelydia</taxon>
        <taxon>Chelonioidea</taxon>
        <taxon>Cheloniidae</taxon>
        <taxon>Chelonia</taxon>
    </lineage>
</organism>
<protein>
    <recommendedName>
        <fullName evidence="3">Lamina-associated polypeptide 2 alpha C-terminal domain-containing protein</fullName>
    </recommendedName>
</protein>
<proteinExistence type="predicted"/>
<sequence>MPPQEAMVSPPPSTTDELTHFQDLFKRVANELKITLEEVPGTHHELTNLLQATTSSKIALLINGAFMEPAKIIWQTPATITPTSKRLDRKYFVLLTSSEFLFTHPSPNSLVVEAANQKNKHQYFQFTPSDNDNKRLDSFGRKVYSSSKLQYRVANYMALLAKYDHKNYAEVMQFIDDVSEDKRQQFKAVVSEGQLISRTALQAALDAVDAATRSTAMAIIMRHAWWFASSSFLKKIQSTVKDLPFSGDRFFTSTTNEVLHSMKDSLATLRSLGIQPPAQKRGSTDISHTNGRATMLLHQINISDNMICSNNNAINPEPKDIALHKRRRPTFLSQINLKSWLRV</sequence>
<evidence type="ECO:0008006" key="3">
    <source>
        <dbReference type="Google" id="ProtNLM"/>
    </source>
</evidence>
<evidence type="ECO:0000313" key="1">
    <source>
        <dbReference type="EMBL" id="EMP32476.1"/>
    </source>
</evidence>
<keyword evidence="2" id="KW-1185">Reference proteome</keyword>
<reference evidence="2" key="1">
    <citation type="journal article" date="2013" name="Nat. Genet.">
        <title>The draft genomes of soft-shell turtle and green sea turtle yield insights into the development and evolution of the turtle-specific body plan.</title>
        <authorList>
            <person name="Wang Z."/>
            <person name="Pascual-Anaya J."/>
            <person name="Zadissa A."/>
            <person name="Li W."/>
            <person name="Niimura Y."/>
            <person name="Huang Z."/>
            <person name="Li C."/>
            <person name="White S."/>
            <person name="Xiong Z."/>
            <person name="Fang D."/>
            <person name="Wang B."/>
            <person name="Ming Y."/>
            <person name="Chen Y."/>
            <person name="Zheng Y."/>
            <person name="Kuraku S."/>
            <person name="Pignatelli M."/>
            <person name="Herrero J."/>
            <person name="Beal K."/>
            <person name="Nozawa M."/>
            <person name="Li Q."/>
            <person name="Wang J."/>
            <person name="Zhang H."/>
            <person name="Yu L."/>
            <person name="Shigenobu S."/>
            <person name="Wang J."/>
            <person name="Liu J."/>
            <person name="Flicek P."/>
            <person name="Searle S."/>
            <person name="Wang J."/>
            <person name="Kuratani S."/>
            <person name="Yin Y."/>
            <person name="Aken B."/>
            <person name="Zhang G."/>
            <person name="Irie N."/>
        </authorList>
    </citation>
    <scope>NUCLEOTIDE SEQUENCE [LARGE SCALE GENOMIC DNA]</scope>
</reference>
<dbReference type="EMBL" id="KB540574">
    <property type="protein sequence ID" value="EMP32476.1"/>
    <property type="molecule type" value="Genomic_DNA"/>
</dbReference>
<dbReference type="AlphaFoldDB" id="M7B3L4"/>
<dbReference type="Proteomes" id="UP000031443">
    <property type="component" value="Unassembled WGS sequence"/>
</dbReference>
<gene>
    <name evidence="1" type="ORF">UY3_10392</name>
</gene>
<name>M7B3L4_CHEMY</name>
<evidence type="ECO:0000313" key="2">
    <source>
        <dbReference type="Proteomes" id="UP000031443"/>
    </source>
</evidence>
<accession>M7B3L4</accession>
<dbReference type="Gene3D" id="1.10.287.3160">
    <property type="match status" value="1"/>
</dbReference>